<dbReference type="Gene3D" id="3.40.50.720">
    <property type="entry name" value="NAD(P)-binding Rossmann-like Domain"/>
    <property type="match status" value="1"/>
</dbReference>
<proteinExistence type="predicted"/>
<dbReference type="PROSITE" id="PS51202">
    <property type="entry name" value="RCK_C"/>
    <property type="match status" value="1"/>
</dbReference>
<dbReference type="PANTHER" id="PTHR43833:SF7">
    <property type="entry name" value="KTR SYSTEM POTASSIUM UPTAKE PROTEIN C"/>
    <property type="match status" value="1"/>
</dbReference>
<evidence type="ECO:0000313" key="2">
    <source>
        <dbReference type="EMBL" id="KXB37821.1"/>
    </source>
</evidence>
<dbReference type="InterPro" id="IPR036721">
    <property type="entry name" value="RCK_C_sf"/>
</dbReference>
<reference evidence="3 5" key="2">
    <citation type="submission" date="2017-12" db="EMBL/GenBank/DDBJ databases">
        <title>Phylogenetic diversity of female urinary microbiome.</title>
        <authorList>
            <person name="Thomas-White K."/>
            <person name="Wolfe A.J."/>
        </authorList>
    </citation>
    <scope>NUCLEOTIDE SEQUENCE [LARGE SCALE GENOMIC DNA]</scope>
    <source>
        <strain evidence="3 5">UMB0844</strain>
    </source>
</reference>
<comment type="caution">
    <text evidence="2">The sequence shown here is derived from an EMBL/GenBank/DDBJ whole genome shotgun (WGS) entry which is preliminary data.</text>
</comment>
<sequence>MARKKRVIGVLGLGLFGSAIVKRLAKRGIEVIGCDRLEKHVSELEDCLTIGSVGDFTDIDFLKEVGLANCDIVVIGTGGDLGSSVLGVINCQELGIKRIICKAKNQRYRQALLALGVSRVVLSEVESGYHVADVISRQSIEDLINLDDETAVVEFRAPEVWIGQGLNELSLRKKYDLNIIGIRKHSKDPLYTQFGADYEFEKDDIVVAVANNEKFDKIDYLERL</sequence>
<dbReference type="AlphaFoldDB" id="A0A120I8M3"/>
<dbReference type="RefSeq" id="WP_060776486.1">
    <property type="nucleotide sequence ID" value="NZ_CP014159.1"/>
</dbReference>
<dbReference type="STRING" id="87541.AWM71_02335"/>
<evidence type="ECO:0000313" key="3">
    <source>
        <dbReference type="EMBL" id="PKY92042.1"/>
    </source>
</evidence>
<dbReference type="EMBL" id="PKGZ01000001">
    <property type="protein sequence ID" value="PKY92042.1"/>
    <property type="molecule type" value="Genomic_DNA"/>
</dbReference>
<dbReference type="SUPFAM" id="SSF116726">
    <property type="entry name" value="TrkA C-terminal domain-like"/>
    <property type="match status" value="1"/>
</dbReference>
<dbReference type="Proteomes" id="UP000234775">
    <property type="component" value="Unassembled WGS sequence"/>
</dbReference>
<dbReference type="PANTHER" id="PTHR43833">
    <property type="entry name" value="POTASSIUM CHANNEL PROTEIN 2-RELATED-RELATED"/>
    <property type="match status" value="1"/>
</dbReference>
<feature type="domain" description="RCK C-terminal" evidence="1">
    <location>
        <begin position="138"/>
        <end position="224"/>
    </location>
</feature>
<dbReference type="Gene3D" id="3.30.70.1450">
    <property type="entry name" value="Regulator of K+ conductance, C-terminal domain"/>
    <property type="match status" value="1"/>
</dbReference>
<dbReference type="KEGG" id="acg:AWM71_02335"/>
<dbReference type="InterPro" id="IPR036291">
    <property type="entry name" value="NAD(P)-bd_dom_sf"/>
</dbReference>
<dbReference type="SUPFAM" id="SSF51735">
    <property type="entry name" value="NAD(P)-binding Rossmann-fold domains"/>
    <property type="match status" value="1"/>
</dbReference>
<dbReference type="Pfam" id="PF02080">
    <property type="entry name" value="TrkA_C"/>
    <property type="match status" value="1"/>
</dbReference>
<dbReference type="Pfam" id="PF02254">
    <property type="entry name" value="TrkA_N"/>
    <property type="match status" value="1"/>
</dbReference>
<evidence type="ECO:0000259" key="1">
    <source>
        <dbReference type="PROSITE" id="PS51202"/>
    </source>
</evidence>
<gene>
    <name evidence="3" type="ORF">CYJ27_00995</name>
    <name evidence="2" type="ORF">HMPREF3187_00380</name>
</gene>
<evidence type="ECO:0000313" key="5">
    <source>
        <dbReference type="Proteomes" id="UP000234775"/>
    </source>
</evidence>
<protein>
    <submittedName>
        <fullName evidence="3">TrkA family potassium uptake protein</fullName>
    </submittedName>
    <submittedName>
        <fullName evidence="2">TrkA protein</fullName>
    </submittedName>
</protein>
<keyword evidence="5" id="KW-1185">Reference proteome</keyword>
<dbReference type="EMBL" id="LSCQ01000019">
    <property type="protein sequence ID" value="KXB37821.1"/>
    <property type="molecule type" value="Genomic_DNA"/>
</dbReference>
<accession>A0A120I8M3</accession>
<dbReference type="OrthoDB" id="9776294at2"/>
<dbReference type="InterPro" id="IPR003148">
    <property type="entry name" value="RCK_N"/>
</dbReference>
<dbReference type="PATRIC" id="fig|87541.4.peg.382"/>
<dbReference type="InterPro" id="IPR006037">
    <property type="entry name" value="RCK_C"/>
</dbReference>
<name>A0A120I8M3_9LACT</name>
<dbReference type="InterPro" id="IPR050721">
    <property type="entry name" value="Trk_Ktr_HKT_K-transport"/>
</dbReference>
<reference evidence="2 4" key="1">
    <citation type="submission" date="2016-01" db="EMBL/GenBank/DDBJ databases">
        <authorList>
            <person name="Oliw E.H."/>
        </authorList>
    </citation>
    <scope>NUCLEOTIDE SEQUENCE [LARGE SCALE GENOMIC DNA]</scope>
    <source>
        <strain evidence="2 4">KA00635</strain>
    </source>
</reference>
<evidence type="ECO:0000313" key="4">
    <source>
        <dbReference type="Proteomes" id="UP000070422"/>
    </source>
</evidence>
<dbReference type="GO" id="GO:0008324">
    <property type="term" value="F:monoatomic cation transmembrane transporter activity"/>
    <property type="evidence" value="ECO:0007669"/>
    <property type="project" value="InterPro"/>
</dbReference>
<organism evidence="2 4">
    <name type="scientific">Aerococcus christensenii</name>
    <dbReference type="NCBI Taxonomy" id="87541"/>
    <lineage>
        <taxon>Bacteria</taxon>
        <taxon>Bacillati</taxon>
        <taxon>Bacillota</taxon>
        <taxon>Bacilli</taxon>
        <taxon>Lactobacillales</taxon>
        <taxon>Aerococcaceae</taxon>
        <taxon>Aerococcus</taxon>
    </lineage>
</organism>
<dbReference type="Proteomes" id="UP000070422">
    <property type="component" value="Unassembled WGS sequence"/>
</dbReference>
<dbReference type="GO" id="GO:0006813">
    <property type="term" value="P:potassium ion transport"/>
    <property type="evidence" value="ECO:0007669"/>
    <property type="project" value="InterPro"/>
</dbReference>